<proteinExistence type="predicted"/>
<dbReference type="GO" id="GO:0098797">
    <property type="term" value="C:plasma membrane protein complex"/>
    <property type="evidence" value="ECO:0007669"/>
    <property type="project" value="TreeGrafter"/>
</dbReference>
<comment type="caution">
    <text evidence="2">The sequence shown here is derived from an EMBL/GenBank/DDBJ whole genome shotgun (WGS) entry which is preliminary data.</text>
</comment>
<keyword evidence="3" id="KW-1185">Reference proteome</keyword>
<reference evidence="2" key="2">
    <citation type="submission" date="2020-09" db="EMBL/GenBank/DDBJ databases">
        <authorList>
            <person name="Wu Z."/>
        </authorList>
    </citation>
    <scope>NUCLEOTIDE SEQUENCE</scope>
    <source>
        <strain evidence="2">SC17</strain>
    </source>
</reference>
<dbReference type="Gene3D" id="3.30.1150.10">
    <property type="match status" value="1"/>
</dbReference>
<evidence type="ECO:0000259" key="1">
    <source>
        <dbReference type="PROSITE" id="PS52015"/>
    </source>
</evidence>
<dbReference type="PANTHER" id="PTHR33446:SF2">
    <property type="entry name" value="PROTEIN TONB"/>
    <property type="match status" value="1"/>
</dbReference>
<dbReference type="GO" id="GO:0031992">
    <property type="term" value="F:energy transducer activity"/>
    <property type="evidence" value="ECO:0007669"/>
    <property type="project" value="TreeGrafter"/>
</dbReference>
<dbReference type="InterPro" id="IPR051045">
    <property type="entry name" value="TonB-dependent_transducer"/>
</dbReference>
<feature type="domain" description="TonB C-terminal" evidence="1">
    <location>
        <begin position="156"/>
        <end position="248"/>
    </location>
</feature>
<protein>
    <submittedName>
        <fullName evidence="2">Energy transducer TonB</fullName>
    </submittedName>
</protein>
<gene>
    <name evidence="2" type="ORF">ICJ84_16185</name>
</gene>
<dbReference type="Pfam" id="PF03544">
    <property type="entry name" value="TonB_C"/>
    <property type="match status" value="1"/>
</dbReference>
<reference evidence="2" key="1">
    <citation type="journal article" date="2013" name="Int. J. Syst. Evol. Microbiol.">
        <title>Aestuariibaculum suncheonense gen. nov., sp. nov., a marine bacterium of the family Flavobacteriaceae isolated from a tidal flat and emended descriptions of the genera Gaetbulibacter and Tamlana.</title>
        <authorList>
            <person name="Jeong S.H."/>
            <person name="Park M.S."/>
            <person name="Jin H.M."/>
            <person name="Lee K."/>
            <person name="Park W."/>
            <person name="Jeon C.O."/>
        </authorList>
    </citation>
    <scope>NUCLEOTIDE SEQUENCE</scope>
    <source>
        <strain evidence="2">SC17</strain>
    </source>
</reference>
<dbReference type="PROSITE" id="PS52015">
    <property type="entry name" value="TONB_CTD"/>
    <property type="match status" value="1"/>
</dbReference>
<dbReference type="Proteomes" id="UP000602057">
    <property type="component" value="Unassembled WGS sequence"/>
</dbReference>
<dbReference type="EMBL" id="JACVXC010000008">
    <property type="protein sequence ID" value="MBD0836977.1"/>
    <property type="molecule type" value="Genomic_DNA"/>
</dbReference>
<accession>A0A8J6QBE1</accession>
<dbReference type="SUPFAM" id="SSF74653">
    <property type="entry name" value="TolA/TonB C-terminal domain"/>
    <property type="match status" value="1"/>
</dbReference>
<evidence type="ECO:0000313" key="3">
    <source>
        <dbReference type="Proteomes" id="UP000602057"/>
    </source>
</evidence>
<dbReference type="PANTHER" id="PTHR33446">
    <property type="entry name" value="PROTEIN TONB-RELATED"/>
    <property type="match status" value="1"/>
</dbReference>
<evidence type="ECO:0000313" key="2">
    <source>
        <dbReference type="EMBL" id="MBD0836977.1"/>
    </source>
</evidence>
<dbReference type="AlphaFoldDB" id="A0A8J6QBE1"/>
<dbReference type="GO" id="GO:0055085">
    <property type="term" value="P:transmembrane transport"/>
    <property type="evidence" value="ECO:0007669"/>
    <property type="project" value="InterPro"/>
</dbReference>
<dbReference type="RefSeq" id="WP_188217465.1">
    <property type="nucleotide sequence ID" value="NZ_BAABGH010000009.1"/>
</dbReference>
<organism evidence="2 3">
    <name type="scientific">Aestuariibaculum suncheonense</name>
    <dbReference type="NCBI Taxonomy" id="1028745"/>
    <lineage>
        <taxon>Bacteria</taxon>
        <taxon>Pseudomonadati</taxon>
        <taxon>Bacteroidota</taxon>
        <taxon>Flavobacteriia</taxon>
        <taxon>Flavobacteriales</taxon>
        <taxon>Flavobacteriaceae</taxon>
    </lineage>
</organism>
<sequence>MLPKKNSDVEIGRNSSLYFAIGLNIMLFLSWQALEYKTYETEDVDIGYVSMQSRLEEEIPIVKMSQTLPPPPPPPAIIQENVEIVEDEEIIEETIFESTEVTQSDAIVEYGDTDLGVSDVQVAEVAEDVEVPFSVIENVPVFPGCEGKSKAATVKCFNDKMLEHVRNNFHYPEAALDLAIGGRVTVVFIIDTKGYVTGIRSRGPDKILEKEAERIVSLLPKMKPGTQRGRPVKVNYAVPIVFKYSATQ</sequence>
<name>A0A8J6QBE1_9FLAO</name>
<dbReference type="InterPro" id="IPR037682">
    <property type="entry name" value="TonB_C"/>
</dbReference>